<sequence>MSCSFPTACFQGFAANQIRCFMNCHARFTSDAAFKRLFSDPALLKGFLNSIVDKEGFSIKEIKQNINLVCSTPGSQEPVYAATQEVASQQQSPGWPIINLKYLPSENAGDDRAERSVRYDLAAVTDQGTVIDIEMQRAFEPHHLDQVVFYSSCLVAASSGWAGKKEHWNDFAKLTSTTTAANSVQLPLQSSLCDLDL</sequence>
<name>A0A2S4UF12_9BASI</name>
<dbReference type="AlphaFoldDB" id="A0A2S4UF12"/>
<reference evidence="1 2" key="1">
    <citation type="submission" date="2017-12" db="EMBL/GenBank/DDBJ databases">
        <title>Gene loss provides genomic basis for host adaptation in cereal stripe rust fungi.</title>
        <authorList>
            <person name="Xia C."/>
        </authorList>
    </citation>
    <scope>NUCLEOTIDE SEQUENCE [LARGE SCALE GENOMIC DNA]</scope>
    <source>
        <strain evidence="1 2">93TX-2</strain>
    </source>
</reference>
<protein>
    <submittedName>
        <fullName evidence="1">Uncharacterized protein</fullName>
    </submittedName>
</protein>
<organism evidence="1 2">
    <name type="scientific">Puccinia striiformis</name>
    <dbReference type="NCBI Taxonomy" id="27350"/>
    <lineage>
        <taxon>Eukaryota</taxon>
        <taxon>Fungi</taxon>
        <taxon>Dikarya</taxon>
        <taxon>Basidiomycota</taxon>
        <taxon>Pucciniomycotina</taxon>
        <taxon>Pucciniomycetes</taxon>
        <taxon>Pucciniales</taxon>
        <taxon>Pucciniaceae</taxon>
        <taxon>Puccinia</taxon>
    </lineage>
</organism>
<dbReference type="Pfam" id="PF12784">
    <property type="entry name" value="PDDEXK_2"/>
    <property type="match status" value="1"/>
</dbReference>
<keyword evidence="2" id="KW-1185">Reference proteome</keyword>
<gene>
    <name evidence="1" type="ORF">PSHT_15431</name>
</gene>
<dbReference type="PANTHER" id="PTHR41317:SF1">
    <property type="entry name" value="PD-(D_E)XK NUCLEASE FAMILY TRANSPOSASE"/>
    <property type="match status" value="1"/>
</dbReference>
<evidence type="ECO:0000313" key="1">
    <source>
        <dbReference type="EMBL" id="POV95915.1"/>
    </source>
</evidence>
<dbReference type="EMBL" id="PKSM01000393">
    <property type="protein sequence ID" value="POV95915.1"/>
    <property type="molecule type" value="Genomic_DNA"/>
</dbReference>
<comment type="caution">
    <text evidence="1">The sequence shown here is derived from an EMBL/GenBank/DDBJ whole genome shotgun (WGS) entry which is preliminary data.</text>
</comment>
<reference evidence="2" key="3">
    <citation type="journal article" date="2018" name="Mol. Plant Microbe Interact.">
        <title>Genome sequence resources for the wheat stripe rust pathogen (Puccinia striiformis f. sp. tritici) and the barley stripe rust pathogen (Puccinia striiformis f. sp. hordei).</title>
        <authorList>
            <person name="Xia C."/>
            <person name="Wang M."/>
            <person name="Yin C."/>
            <person name="Cornejo O.E."/>
            <person name="Hulbert S.H."/>
            <person name="Chen X."/>
        </authorList>
    </citation>
    <scope>NUCLEOTIDE SEQUENCE [LARGE SCALE GENOMIC DNA]</scope>
    <source>
        <strain evidence="2">93TX-2</strain>
    </source>
</reference>
<reference evidence="2" key="2">
    <citation type="journal article" date="2018" name="BMC Genomics">
        <title>Genomic insights into host adaptation between the wheat stripe rust pathogen (Puccinia striiformis f. sp. tritici) and the barley stripe rust pathogen (Puccinia striiformis f. sp. hordei).</title>
        <authorList>
            <person name="Xia C."/>
            <person name="Wang M."/>
            <person name="Yin C."/>
            <person name="Cornejo O.E."/>
            <person name="Hulbert S.H."/>
            <person name="Chen X."/>
        </authorList>
    </citation>
    <scope>NUCLEOTIDE SEQUENCE [LARGE SCALE GENOMIC DNA]</scope>
    <source>
        <strain evidence="2">93TX-2</strain>
    </source>
</reference>
<evidence type="ECO:0000313" key="2">
    <source>
        <dbReference type="Proteomes" id="UP000238274"/>
    </source>
</evidence>
<dbReference type="OrthoDB" id="10526307at2759"/>
<proteinExistence type="predicted"/>
<dbReference type="VEuPathDB" id="FungiDB:PSHT_15431"/>
<dbReference type="Proteomes" id="UP000238274">
    <property type="component" value="Unassembled WGS sequence"/>
</dbReference>
<dbReference type="PANTHER" id="PTHR41317">
    <property type="entry name" value="PD-(D_E)XK NUCLEASE FAMILY TRANSPOSASE"/>
    <property type="match status" value="1"/>
</dbReference>
<dbReference type="VEuPathDB" id="FungiDB:PSTT_15637"/>
<accession>A0A2S4UF12</accession>